<dbReference type="Ensembl" id="ENSMPUT00000007149.1">
    <property type="protein sequence ID" value="ENSMPUP00000007032.1"/>
    <property type="gene ID" value="ENSMPUG00000007089.1"/>
</dbReference>
<dbReference type="HOGENOM" id="CLU_2391693_0_0_1"/>
<feature type="compositionally biased region" description="Basic and acidic residues" evidence="1">
    <location>
        <begin position="59"/>
        <end position="68"/>
    </location>
</feature>
<proteinExistence type="predicted"/>
<protein>
    <submittedName>
        <fullName evidence="2">Uncharacterized protein</fullName>
    </submittedName>
</protein>
<evidence type="ECO:0000313" key="2">
    <source>
        <dbReference type="Ensembl" id="ENSMPUP00000007032.1"/>
    </source>
</evidence>
<sequence>LSESDAGYSGYQSHLTRAAAVCSRAPSRRAFSGPSARRGHPAGSSVAVPVCGSQRSHKEKQGRDRTSRENAPASSEPPAFGRARRPPPACGLSA</sequence>
<dbReference type="AlphaFoldDB" id="M3Y6T1"/>
<reference evidence="2" key="1">
    <citation type="submission" date="2024-06" db="UniProtKB">
        <authorList>
            <consortium name="Ensembl"/>
        </authorList>
    </citation>
    <scope>IDENTIFICATION</scope>
</reference>
<feature type="region of interest" description="Disordered" evidence="1">
    <location>
        <begin position="23"/>
        <end position="94"/>
    </location>
</feature>
<name>M3Y6T1_MUSPF</name>
<evidence type="ECO:0000256" key="1">
    <source>
        <dbReference type="SAM" id="MobiDB-lite"/>
    </source>
</evidence>
<organism evidence="2">
    <name type="scientific">Mustela putorius furo</name>
    <name type="common">European domestic ferret</name>
    <name type="synonym">Mustela furo</name>
    <dbReference type="NCBI Taxonomy" id="9669"/>
    <lineage>
        <taxon>Eukaryota</taxon>
        <taxon>Metazoa</taxon>
        <taxon>Chordata</taxon>
        <taxon>Craniata</taxon>
        <taxon>Vertebrata</taxon>
        <taxon>Euteleostomi</taxon>
        <taxon>Mammalia</taxon>
        <taxon>Eutheria</taxon>
        <taxon>Laurasiatheria</taxon>
        <taxon>Carnivora</taxon>
        <taxon>Caniformia</taxon>
        <taxon>Musteloidea</taxon>
        <taxon>Mustelidae</taxon>
        <taxon>Mustelinae</taxon>
        <taxon>Mustela</taxon>
    </lineage>
</organism>
<dbReference type="InParanoid" id="M3Y6T1"/>
<dbReference type="EMBL" id="AEYP01050405">
    <property type="status" value="NOT_ANNOTATED_CDS"/>
    <property type="molecule type" value="Genomic_DNA"/>
</dbReference>
<dbReference type="EMBL" id="AEYP01050404">
    <property type="status" value="NOT_ANNOTATED_CDS"/>
    <property type="molecule type" value="Genomic_DNA"/>
</dbReference>
<accession>M3Y6T1</accession>